<feature type="transmembrane region" description="Helical" evidence="6">
    <location>
        <begin position="365"/>
        <end position="383"/>
    </location>
</feature>
<dbReference type="OrthoDB" id="175954at2"/>
<dbReference type="Gene3D" id="3.40.50.620">
    <property type="entry name" value="HUPs"/>
    <property type="match status" value="1"/>
</dbReference>
<feature type="transmembrane region" description="Helical" evidence="6">
    <location>
        <begin position="116"/>
        <end position="136"/>
    </location>
</feature>
<feature type="transmembrane region" description="Helical" evidence="6">
    <location>
        <begin position="421"/>
        <end position="439"/>
    </location>
</feature>
<evidence type="ECO:0000256" key="1">
    <source>
        <dbReference type="ARBA" id="ARBA00004651"/>
    </source>
</evidence>
<dbReference type="Pfam" id="PF00582">
    <property type="entry name" value="Usp"/>
    <property type="match status" value="1"/>
</dbReference>
<dbReference type="AlphaFoldDB" id="B9XL08"/>
<feature type="transmembrane region" description="Helical" evidence="6">
    <location>
        <begin position="31"/>
        <end position="64"/>
    </location>
</feature>
<evidence type="ECO:0000256" key="5">
    <source>
        <dbReference type="ARBA" id="ARBA00023136"/>
    </source>
</evidence>
<feature type="transmembrane region" description="Helical" evidence="6">
    <location>
        <begin position="143"/>
        <end position="166"/>
    </location>
</feature>
<reference evidence="8 9" key="1">
    <citation type="journal article" date="2011" name="J. Bacteriol.">
        <title>Genome sequence of 'Pedosphaera parvula' Ellin514, an aerobic Verrucomicrobial isolate from pasture soil.</title>
        <authorList>
            <person name="Kant R."/>
            <person name="van Passel M.W."/>
            <person name="Sangwan P."/>
            <person name="Palva A."/>
            <person name="Lucas S."/>
            <person name="Copeland A."/>
            <person name="Lapidus A."/>
            <person name="Glavina Del Rio T."/>
            <person name="Dalin E."/>
            <person name="Tice H."/>
            <person name="Bruce D."/>
            <person name="Goodwin L."/>
            <person name="Pitluck S."/>
            <person name="Chertkov O."/>
            <person name="Larimer F.W."/>
            <person name="Land M.L."/>
            <person name="Hauser L."/>
            <person name="Brettin T.S."/>
            <person name="Detter J.C."/>
            <person name="Han S."/>
            <person name="de Vos W.M."/>
            <person name="Janssen P.H."/>
            <person name="Smidt H."/>
        </authorList>
    </citation>
    <scope>NUCLEOTIDE SEQUENCE [LARGE SCALE GENOMIC DNA]</scope>
    <source>
        <strain evidence="8 9">Ellin514</strain>
    </source>
</reference>
<feature type="domain" description="UspA" evidence="7">
    <location>
        <begin position="491"/>
        <end position="599"/>
    </location>
</feature>
<dbReference type="EMBL" id="ABOX02000027">
    <property type="protein sequence ID" value="EEF59502.1"/>
    <property type="molecule type" value="Genomic_DNA"/>
</dbReference>
<keyword evidence="2" id="KW-1003">Cell membrane</keyword>
<proteinExistence type="predicted"/>
<keyword evidence="9" id="KW-1185">Reference proteome</keyword>
<organism evidence="8 9">
    <name type="scientific">Pedosphaera parvula (strain Ellin514)</name>
    <dbReference type="NCBI Taxonomy" id="320771"/>
    <lineage>
        <taxon>Bacteria</taxon>
        <taxon>Pseudomonadati</taxon>
        <taxon>Verrucomicrobiota</taxon>
        <taxon>Pedosphaerae</taxon>
        <taxon>Pedosphaerales</taxon>
        <taxon>Pedosphaeraceae</taxon>
        <taxon>Pedosphaera</taxon>
    </lineage>
</organism>
<protein>
    <submittedName>
        <fullName evidence="8">UspA domain protein</fullName>
    </submittedName>
</protein>
<evidence type="ECO:0000256" key="4">
    <source>
        <dbReference type="ARBA" id="ARBA00022989"/>
    </source>
</evidence>
<dbReference type="InterPro" id="IPR002293">
    <property type="entry name" value="AA/rel_permease1"/>
</dbReference>
<gene>
    <name evidence="8" type="ORF">Cflav_PD2346</name>
</gene>
<dbReference type="Proteomes" id="UP000003688">
    <property type="component" value="Unassembled WGS sequence"/>
</dbReference>
<feature type="transmembrane region" description="Helical" evidence="6">
    <location>
        <begin position="395"/>
        <end position="415"/>
    </location>
</feature>
<evidence type="ECO:0000313" key="9">
    <source>
        <dbReference type="Proteomes" id="UP000003688"/>
    </source>
</evidence>
<comment type="caution">
    <text evidence="8">The sequence shown here is derived from an EMBL/GenBank/DDBJ whole genome shotgun (WGS) entry which is preliminary data.</text>
</comment>
<comment type="subcellular location">
    <subcellularLocation>
        <location evidence="1">Cell membrane</location>
        <topology evidence="1">Multi-pass membrane protein</topology>
    </subcellularLocation>
</comment>
<dbReference type="InterPro" id="IPR014729">
    <property type="entry name" value="Rossmann-like_a/b/a_fold"/>
</dbReference>
<feature type="transmembrane region" description="Helical" evidence="6">
    <location>
        <begin position="85"/>
        <end position="110"/>
    </location>
</feature>
<keyword evidence="3 6" id="KW-0812">Transmembrane</keyword>
<dbReference type="Gene3D" id="1.20.1740.10">
    <property type="entry name" value="Amino acid/polyamine transporter I"/>
    <property type="match status" value="1"/>
</dbReference>
<keyword evidence="4 6" id="KW-1133">Transmembrane helix</keyword>
<evidence type="ECO:0000256" key="6">
    <source>
        <dbReference type="SAM" id="Phobius"/>
    </source>
</evidence>
<evidence type="ECO:0000259" key="7">
    <source>
        <dbReference type="Pfam" id="PF00582"/>
    </source>
</evidence>
<name>B9XL08_PEDPL</name>
<dbReference type="Pfam" id="PF13520">
    <property type="entry name" value="AA_permease_2"/>
    <property type="match status" value="1"/>
</dbReference>
<dbReference type="GO" id="GO:0005886">
    <property type="term" value="C:plasma membrane"/>
    <property type="evidence" value="ECO:0007669"/>
    <property type="project" value="UniProtKB-SubCell"/>
</dbReference>
<evidence type="ECO:0000256" key="3">
    <source>
        <dbReference type="ARBA" id="ARBA00022692"/>
    </source>
</evidence>
<dbReference type="RefSeq" id="WP_007416501.1">
    <property type="nucleotide sequence ID" value="NZ_ABOX02000027.1"/>
</dbReference>
<sequence>MIASNTRRPRNVDAPRAAAILYGDWGTSKAYVIGLAFAVAGYSSFWLIAAMCLLTALVGVNYMSICKHYPDGGGVYASVRHRSEIISIVGAFLLIADYIVTAAISALSAFQYLGFAHPEIFAAIAIALIGGLNFFGPKNTAGLAFLISIPTLVVVVLLGIFCLPHLGTAVHNLQPLSGGFWKNWNGFVGVVLALSGVEAIANATGVMKLNPGSTDAKPCVSKTSSKAILWVMIEVCVFTALLGLAMHALHGLQINKDDVDAPGATGVRDYMLRYMAQVFVTGPFGLAAGHVAGVVVSIVFGLLLLSAVNTAIVDLIAISYLMSRDGELPASFQKLNKFGVPNLGIIVATVIPAILVLAVKDMAGLADLYAVGVVGAIATNLGASSTDKKLGLAKWERTLMFVTFLIMVAIEISLFADKPSARVFAVTVLAVGLILRGLASEHIQRKKLAAETSGAFANTIIPTPIAKTEVVAPSQTATGVPIMAAIRGLGKTLDFAINEAKETHRPLYLLFVRALPVLSELDQTRKWQDDDEAREIFTLANARAEGHPIIPCYAVSDSVADTIVDIAATMGASHLILGAPERKGLVQMLRGDVVRKVSNDLPEAIHLLVYA</sequence>
<dbReference type="SUPFAM" id="SSF52402">
    <property type="entry name" value="Adenine nucleotide alpha hydrolases-like"/>
    <property type="match status" value="1"/>
</dbReference>
<feature type="transmembrane region" description="Helical" evidence="6">
    <location>
        <begin position="338"/>
        <end position="359"/>
    </location>
</feature>
<feature type="transmembrane region" description="Helical" evidence="6">
    <location>
        <begin position="291"/>
        <end position="317"/>
    </location>
</feature>
<feature type="transmembrane region" description="Helical" evidence="6">
    <location>
        <begin position="186"/>
        <end position="206"/>
    </location>
</feature>
<keyword evidence="5 6" id="KW-0472">Membrane</keyword>
<dbReference type="InterPro" id="IPR050367">
    <property type="entry name" value="APC_superfamily"/>
</dbReference>
<dbReference type="PANTHER" id="PTHR42770">
    <property type="entry name" value="AMINO ACID TRANSPORTER-RELATED"/>
    <property type="match status" value="1"/>
</dbReference>
<evidence type="ECO:0000313" key="8">
    <source>
        <dbReference type="EMBL" id="EEF59502.1"/>
    </source>
</evidence>
<dbReference type="PANTHER" id="PTHR42770:SF7">
    <property type="entry name" value="MEMBRANE PROTEIN"/>
    <property type="match status" value="1"/>
</dbReference>
<dbReference type="STRING" id="320771.Cflav_PD2346"/>
<feature type="transmembrane region" description="Helical" evidence="6">
    <location>
        <begin position="227"/>
        <end position="249"/>
    </location>
</feature>
<evidence type="ECO:0000256" key="2">
    <source>
        <dbReference type="ARBA" id="ARBA00022475"/>
    </source>
</evidence>
<dbReference type="InterPro" id="IPR006016">
    <property type="entry name" value="UspA"/>
</dbReference>
<dbReference type="GO" id="GO:0022857">
    <property type="term" value="F:transmembrane transporter activity"/>
    <property type="evidence" value="ECO:0007669"/>
    <property type="project" value="InterPro"/>
</dbReference>
<accession>B9XL08</accession>